<keyword evidence="1" id="KW-0479">Metal-binding</keyword>
<dbReference type="Pfam" id="PF02298">
    <property type="entry name" value="Cu_bind_like"/>
    <property type="match status" value="1"/>
</dbReference>
<gene>
    <name evidence="5" type="ORF">CR513_24533</name>
</gene>
<accession>A0A371GRQ3</accession>
<keyword evidence="3" id="KW-0732">Signal</keyword>
<dbReference type="GO" id="GO:0046872">
    <property type="term" value="F:metal ion binding"/>
    <property type="evidence" value="ECO:0007669"/>
    <property type="project" value="UniProtKB-KW"/>
</dbReference>
<dbReference type="SUPFAM" id="SSF49503">
    <property type="entry name" value="Cupredoxins"/>
    <property type="match status" value="1"/>
</dbReference>
<sequence>MAQGSGIMLLFCILVLYSEMAHASTYVVGGREGWSFSISTWNTTNYRAVFYYNSSLHNVVTVDEGGYNSCSTSPESKTYESGNDSIKLAPGTTYFICTFPGHCQAGMKYAAIAT</sequence>
<dbReference type="PROSITE" id="PS00196">
    <property type="entry name" value="COPPER_BLUE"/>
    <property type="match status" value="1"/>
</dbReference>
<name>A0A371GRQ3_MUCPR</name>
<keyword evidence="6" id="KW-1185">Reference proteome</keyword>
<proteinExistence type="predicted"/>
<dbReference type="AlphaFoldDB" id="A0A371GRQ3"/>
<dbReference type="PANTHER" id="PTHR33021">
    <property type="entry name" value="BLUE COPPER PROTEIN"/>
    <property type="match status" value="1"/>
</dbReference>
<dbReference type="PANTHER" id="PTHR33021:SF517">
    <property type="entry name" value="PHYTOCYANIN DOMAIN-CONTAINING PROTEIN"/>
    <property type="match status" value="1"/>
</dbReference>
<dbReference type="InterPro" id="IPR003245">
    <property type="entry name" value="Phytocyanin_dom"/>
</dbReference>
<dbReference type="InterPro" id="IPR039391">
    <property type="entry name" value="Phytocyanin-like"/>
</dbReference>
<feature type="non-terminal residue" evidence="5">
    <location>
        <position position="1"/>
    </location>
</feature>
<evidence type="ECO:0000256" key="1">
    <source>
        <dbReference type="ARBA" id="ARBA00022723"/>
    </source>
</evidence>
<keyword evidence="2" id="KW-0186">Copper</keyword>
<dbReference type="EMBL" id="QJKJ01004666">
    <property type="protein sequence ID" value="RDX93234.1"/>
    <property type="molecule type" value="Genomic_DNA"/>
</dbReference>
<dbReference type="GO" id="GO:0009055">
    <property type="term" value="F:electron transfer activity"/>
    <property type="evidence" value="ECO:0007669"/>
    <property type="project" value="InterPro"/>
</dbReference>
<evidence type="ECO:0000256" key="3">
    <source>
        <dbReference type="SAM" id="SignalP"/>
    </source>
</evidence>
<feature type="signal peptide" evidence="3">
    <location>
        <begin position="1"/>
        <end position="23"/>
    </location>
</feature>
<dbReference type="InterPro" id="IPR008972">
    <property type="entry name" value="Cupredoxin"/>
</dbReference>
<dbReference type="GO" id="GO:0005886">
    <property type="term" value="C:plasma membrane"/>
    <property type="evidence" value="ECO:0007669"/>
    <property type="project" value="TreeGrafter"/>
</dbReference>
<dbReference type="STRING" id="157652.A0A371GRQ3"/>
<evidence type="ECO:0000256" key="2">
    <source>
        <dbReference type="ARBA" id="ARBA00023008"/>
    </source>
</evidence>
<evidence type="ECO:0000313" key="6">
    <source>
        <dbReference type="Proteomes" id="UP000257109"/>
    </source>
</evidence>
<dbReference type="Proteomes" id="UP000257109">
    <property type="component" value="Unassembled WGS sequence"/>
</dbReference>
<organism evidence="5 6">
    <name type="scientific">Mucuna pruriens</name>
    <name type="common">Velvet bean</name>
    <name type="synonym">Dolichos pruriens</name>
    <dbReference type="NCBI Taxonomy" id="157652"/>
    <lineage>
        <taxon>Eukaryota</taxon>
        <taxon>Viridiplantae</taxon>
        <taxon>Streptophyta</taxon>
        <taxon>Embryophyta</taxon>
        <taxon>Tracheophyta</taxon>
        <taxon>Spermatophyta</taxon>
        <taxon>Magnoliopsida</taxon>
        <taxon>eudicotyledons</taxon>
        <taxon>Gunneridae</taxon>
        <taxon>Pentapetalae</taxon>
        <taxon>rosids</taxon>
        <taxon>fabids</taxon>
        <taxon>Fabales</taxon>
        <taxon>Fabaceae</taxon>
        <taxon>Papilionoideae</taxon>
        <taxon>50 kb inversion clade</taxon>
        <taxon>NPAAA clade</taxon>
        <taxon>indigoferoid/millettioid clade</taxon>
        <taxon>Phaseoleae</taxon>
        <taxon>Mucuna</taxon>
    </lineage>
</organism>
<evidence type="ECO:0000259" key="4">
    <source>
        <dbReference type="PROSITE" id="PS51485"/>
    </source>
</evidence>
<feature type="domain" description="Phytocyanin" evidence="4">
    <location>
        <begin position="24"/>
        <end position="114"/>
    </location>
</feature>
<feature type="chain" id="PRO_5016747101" description="Phytocyanin domain-containing protein" evidence="3">
    <location>
        <begin position="24"/>
        <end position="114"/>
    </location>
</feature>
<dbReference type="Gene3D" id="2.60.40.420">
    <property type="entry name" value="Cupredoxins - blue copper proteins"/>
    <property type="match status" value="1"/>
</dbReference>
<dbReference type="OrthoDB" id="2011645at2759"/>
<dbReference type="PROSITE" id="PS51485">
    <property type="entry name" value="PHYTOCYANIN"/>
    <property type="match status" value="1"/>
</dbReference>
<protein>
    <recommendedName>
        <fullName evidence="4">Phytocyanin domain-containing protein</fullName>
    </recommendedName>
</protein>
<evidence type="ECO:0000313" key="5">
    <source>
        <dbReference type="EMBL" id="RDX93234.1"/>
    </source>
</evidence>
<dbReference type="InterPro" id="IPR028871">
    <property type="entry name" value="BlueCu_1_BS"/>
</dbReference>
<reference evidence="5" key="1">
    <citation type="submission" date="2018-05" db="EMBL/GenBank/DDBJ databases">
        <title>Draft genome of Mucuna pruriens seed.</title>
        <authorList>
            <person name="Nnadi N.E."/>
            <person name="Vos R."/>
            <person name="Hasami M.H."/>
            <person name="Devisetty U.K."/>
            <person name="Aguiy J.C."/>
        </authorList>
    </citation>
    <scope>NUCLEOTIDE SEQUENCE [LARGE SCALE GENOMIC DNA]</scope>
    <source>
        <strain evidence="5">JCA_2017</strain>
    </source>
</reference>
<comment type="caution">
    <text evidence="5">The sequence shown here is derived from an EMBL/GenBank/DDBJ whole genome shotgun (WGS) entry which is preliminary data.</text>
</comment>